<evidence type="ECO:0000313" key="2">
    <source>
        <dbReference type="Proteomes" id="UP001550739"/>
    </source>
</evidence>
<dbReference type="EMBL" id="JBEZVE010000003">
    <property type="protein sequence ID" value="MEU3780469.1"/>
    <property type="molecule type" value="Genomic_DNA"/>
</dbReference>
<reference evidence="1 2" key="1">
    <citation type="submission" date="2024-06" db="EMBL/GenBank/DDBJ databases">
        <title>The Natural Products Discovery Center: Release of the First 8490 Sequenced Strains for Exploring Actinobacteria Biosynthetic Diversity.</title>
        <authorList>
            <person name="Kalkreuter E."/>
            <person name="Kautsar S.A."/>
            <person name="Yang D."/>
            <person name="Bader C.D."/>
            <person name="Teijaro C.N."/>
            <person name="Fluegel L."/>
            <person name="Davis C.M."/>
            <person name="Simpson J.R."/>
            <person name="Lauterbach L."/>
            <person name="Steele A.D."/>
            <person name="Gui C."/>
            <person name="Meng S."/>
            <person name="Li G."/>
            <person name="Viehrig K."/>
            <person name="Ye F."/>
            <person name="Su P."/>
            <person name="Kiefer A.F."/>
            <person name="Nichols A."/>
            <person name="Cepeda A.J."/>
            <person name="Yan W."/>
            <person name="Fan B."/>
            <person name="Jiang Y."/>
            <person name="Adhikari A."/>
            <person name="Zheng C.-J."/>
            <person name="Schuster L."/>
            <person name="Cowan T.M."/>
            <person name="Smanski M.J."/>
            <person name="Chevrette M.G."/>
            <person name="De Carvalho L.P.S."/>
            <person name="Shen B."/>
        </authorList>
    </citation>
    <scope>NUCLEOTIDE SEQUENCE [LARGE SCALE GENOMIC DNA]</scope>
    <source>
        <strain evidence="1 2">NPDC033843</strain>
    </source>
</reference>
<comment type="caution">
    <text evidence="1">The sequence shown here is derived from an EMBL/GenBank/DDBJ whole genome shotgun (WGS) entry which is preliminary data.</text>
</comment>
<dbReference type="RefSeq" id="WP_334577279.1">
    <property type="nucleotide sequence ID" value="NZ_JBEZVE010000003.1"/>
</dbReference>
<gene>
    <name evidence="1" type="ORF">AB0E89_07725</name>
</gene>
<accession>A0ABV2ZD41</accession>
<evidence type="ECO:0000313" key="1">
    <source>
        <dbReference type="EMBL" id="MEU3780469.1"/>
    </source>
</evidence>
<keyword evidence="2" id="KW-1185">Reference proteome</keyword>
<sequence length="59" mass="6290">MLRITPLADGNADMARTIDDLVITEYGDDSAQIPDGRICICWTSSTGTPSAMDGGRTSR</sequence>
<dbReference type="Proteomes" id="UP001550739">
    <property type="component" value="Unassembled WGS sequence"/>
</dbReference>
<name>A0ABV2ZD41_9ACTN</name>
<organism evidence="1 2">
    <name type="scientific">Streptomyces sp. 900129855</name>
    <dbReference type="NCBI Taxonomy" id="3155129"/>
    <lineage>
        <taxon>Bacteria</taxon>
        <taxon>Bacillati</taxon>
        <taxon>Actinomycetota</taxon>
        <taxon>Actinomycetes</taxon>
        <taxon>Kitasatosporales</taxon>
        <taxon>Streptomycetaceae</taxon>
        <taxon>Streptomyces</taxon>
    </lineage>
</organism>
<proteinExistence type="predicted"/>
<protein>
    <submittedName>
        <fullName evidence="1">Uncharacterized protein</fullName>
    </submittedName>
</protein>